<dbReference type="Proteomes" id="UP000053236">
    <property type="component" value="Unassembled WGS sequence"/>
</dbReference>
<sequence length="65" mass="7248">MDGHSGYWRPTERTKVVRRQAKESLALAVDQLESGGGQDPANCVEPDGSHLRPCGERCKLLWIEL</sequence>
<reference evidence="1" key="1">
    <citation type="submission" date="2013-11" db="EMBL/GenBank/DDBJ databases">
        <title>The Genome Sequence of Phytophthora parasitica CJ02B3.</title>
        <authorList>
            <consortium name="The Broad Institute Genomics Platform"/>
            <person name="Russ C."/>
            <person name="Tyler B."/>
            <person name="Panabieres F."/>
            <person name="Shan W."/>
            <person name="Tripathy S."/>
            <person name="Grunwald N."/>
            <person name="Machado M."/>
            <person name="Johnson C.S."/>
            <person name="Arredondo F."/>
            <person name="Hong C."/>
            <person name="Coffey M."/>
            <person name="Young S.K."/>
            <person name="Zeng Q."/>
            <person name="Gargeya S."/>
            <person name="Fitzgerald M."/>
            <person name="Abouelleil A."/>
            <person name="Alvarado L."/>
            <person name="Chapman S.B."/>
            <person name="Gainer-Dewar J."/>
            <person name="Goldberg J."/>
            <person name="Griggs A."/>
            <person name="Gujja S."/>
            <person name="Hansen M."/>
            <person name="Howarth C."/>
            <person name="Imamovic A."/>
            <person name="Ireland A."/>
            <person name="Larimer J."/>
            <person name="McCowan C."/>
            <person name="Murphy C."/>
            <person name="Pearson M."/>
            <person name="Poon T.W."/>
            <person name="Priest M."/>
            <person name="Roberts A."/>
            <person name="Saif S."/>
            <person name="Shea T."/>
            <person name="Sykes S."/>
            <person name="Wortman J."/>
            <person name="Nusbaum C."/>
            <person name="Birren B."/>
        </authorList>
    </citation>
    <scope>NUCLEOTIDE SEQUENCE [LARGE SCALE GENOMIC DNA]</scope>
    <source>
        <strain evidence="1">CJ02B3</strain>
    </source>
</reference>
<organism evidence="1">
    <name type="scientific">Phytophthora nicotianae</name>
    <name type="common">Potato buckeye rot agent</name>
    <name type="synonym">Phytophthora parasitica</name>
    <dbReference type="NCBI Taxonomy" id="4792"/>
    <lineage>
        <taxon>Eukaryota</taxon>
        <taxon>Sar</taxon>
        <taxon>Stramenopiles</taxon>
        <taxon>Oomycota</taxon>
        <taxon>Peronosporomycetes</taxon>
        <taxon>Peronosporales</taxon>
        <taxon>Peronosporaceae</taxon>
        <taxon>Phytophthora</taxon>
    </lineage>
</organism>
<accession>W2G0R3</accession>
<evidence type="ECO:0000313" key="1">
    <source>
        <dbReference type="EMBL" id="ETK75791.1"/>
    </source>
</evidence>
<name>W2G0R3_PHYNI</name>
<evidence type="ECO:0000313" key="2">
    <source>
        <dbReference type="EMBL" id="ETL29228.1"/>
    </source>
</evidence>
<reference evidence="2" key="2">
    <citation type="submission" date="2013-11" db="EMBL/GenBank/DDBJ databases">
        <title>The Genome Sequence of Phytophthora parasitica CJ05E6.</title>
        <authorList>
            <consortium name="The Broad Institute Genomics Platform"/>
            <person name="Russ C."/>
            <person name="Tyler B."/>
            <person name="Panabieres F."/>
            <person name="Shan W."/>
            <person name="Tripathy S."/>
            <person name="Grunwald N."/>
            <person name="Machado M."/>
            <person name="Johnson C.S."/>
            <person name="Arredondo F."/>
            <person name="Hong C."/>
            <person name="Coffey M."/>
            <person name="Young S.K."/>
            <person name="Zeng Q."/>
            <person name="Gargeya S."/>
            <person name="Fitzgerald M."/>
            <person name="Abouelleil A."/>
            <person name="Alvarado L."/>
            <person name="Chapman S.B."/>
            <person name="Gainer-Dewar J."/>
            <person name="Goldberg J."/>
            <person name="Griggs A."/>
            <person name="Gujja S."/>
            <person name="Hansen M."/>
            <person name="Howarth C."/>
            <person name="Imamovic A."/>
            <person name="Ireland A."/>
            <person name="Larimer J."/>
            <person name="McCowan C."/>
            <person name="Murphy C."/>
            <person name="Pearson M."/>
            <person name="Poon T.W."/>
            <person name="Priest M."/>
            <person name="Roberts A."/>
            <person name="Saif S."/>
            <person name="Shea T."/>
            <person name="Sykes S."/>
            <person name="Wortman J."/>
            <person name="Nusbaum C."/>
            <person name="Birren B."/>
        </authorList>
    </citation>
    <scope>NUCLEOTIDE SEQUENCE [LARGE SCALE GENOMIC DNA]</scope>
    <source>
        <strain evidence="2">CJ05E6</strain>
    </source>
</reference>
<dbReference type="EMBL" id="KI675514">
    <property type="protein sequence ID" value="ETL29228.1"/>
    <property type="molecule type" value="Genomic_DNA"/>
</dbReference>
<dbReference type="Proteomes" id="UP000053864">
    <property type="component" value="Unassembled WGS sequence"/>
</dbReference>
<dbReference type="AlphaFoldDB" id="W2G0R3"/>
<dbReference type="EMBL" id="KI688725">
    <property type="protein sequence ID" value="ETK75791.1"/>
    <property type="molecule type" value="Genomic_DNA"/>
</dbReference>
<protein>
    <submittedName>
        <fullName evidence="1">Uncharacterized protein</fullName>
    </submittedName>
</protein>
<proteinExistence type="predicted"/>
<gene>
    <name evidence="1" type="ORF">L915_17645</name>
    <name evidence="2" type="ORF">L916_17540</name>
</gene>